<feature type="transmembrane region" description="Helical" evidence="5">
    <location>
        <begin position="117"/>
        <end position="135"/>
    </location>
</feature>
<keyword evidence="8" id="KW-1185">Reference proteome</keyword>
<accession>A0ABR7YEP8</accession>
<feature type="transmembrane region" description="Helical" evidence="5">
    <location>
        <begin position="49"/>
        <end position="67"/>
    </location>
</feature>
<dbReference type="RefSeq" id="WP_190302197.1">
    <property type="nucleotide sequence ID" value="NZ_JACOIJ010000015.1"/>
</dbReference>
<evidence type="ECO:0000259" key="6">
    <source>
        <dbReference type="Pfam" id="PF07291"/>
    </source>
</evidence>
<dbReference type="Proteomes" id="UP000651271">
    <property type="component" value="Unassembled WGS sequence"/>
</dbReference>
<keyword evidence="3 5" id="KW-1133">Transmembrane helix</keyword>
<keyword evidence="4 5" id="KW-0472">Membrane</keyword>
<protein>
    <recommendedName>
        <fullName evidence="6">Methylamine utilisation protein MauE domain-containing protein</fullName>
    </recommendedName>
</protein>
<dbReference type="Pfam" id="PF07291">
    <property type="entry name" value="MauE"/>
    <property type="match status" value="1"/>
</dbReference>
<gene>
    <name evidence="7" type="ORF">H8B04_09415</name>
</gene>
<keyword evidence="2 5" id="KW-0812">Transmembrane</keyword>
<comment type="caution">
    <text evidence="7">The sequence shown here is derived from an EMBL/GenBank/DDBJ whole genome shotgun (WGS) entry which is preliminary data.</text>
</comment>
<dbReference type="EMBL" id="JACOIJ010000015">
    <property type="protein sequence ID" value="MBD1429789.1"/>
    <property type="molecule type" value="Genomic_DNA"/>
</dbReference>
<sequence length="146" mass="16872">MKTFNNIYFLTLILLLILWIPVSISKIFDFENFRISILNQPFNKNIAHIVIYTLPSLEIFVVVLLLIKRTRLIGLLLSGFLLSIFTGYIGLALLDTWKKMPCGCGLIISTLNWKEHFLINIFFLCINIFSLIHGYNTRKFPTSSIT</sequence>
<evidence type="ECO:0000256" key="2">
    <source>
        <dbReference type="ARBA" id="ARBA00022692"/>
    </source>
</evidence>
<evidence type="ECO:0000256" key="4">
    <source>
        <dbReference type="ARBA" id="ARBA00023136"/>
    </source>
</evidence>
<evidence type="ECO:0000256" key="5">
    <source>
        <dbReference type="SAM" id="Phobius"/>
    </source>
</evidence>
<proteinExistence type="predicted"/>
<evidence type="ECO:0000313" key="7">
    <source>
        <dbReference type="EMBL" id="MBD1429789.1"/>
    </source>
</evidence>
<reference evidence="7 8" key="1">
    <citation type="submission" date="2020-08" db="EMBL/GenBank/DDBJ databases">
        <title>Sphingobacterium sp. DN04309 isolated from aquaculture water.</title>
        <authorList>
            <person name="Zhang M."/>
        </authorList>
    </citation>
    <scope>NUCLEOTIDE SEQUENCE [LARGE SCALE GENOMIC DNA]</scope>
    <source>
        <strain evidence="7 8">DN04309</strain>
    </source>
</reference>
<evidence type="ECO:0000313" key="8">
    <source>
        <dbReference type="Proteomes" id="UP000651271"/>
    </source>
</evidence>
<organism evidence="7 8">
    <name type="scientific">Sphingobacterium litopenaei</name>
    <dbReference type="NCBI Taxonomy" id="2763500"/>
    <lineage>
        <taxon>Bacteria</taxon>
        <taxon>Pseudomonadati</taxon>
        <taxon>Bacteroidota</taxon>
        <taxon>Sphingobacteriia</taxon>
        <taxon>Sphingobacteriales</taxon>
        <taxon>Sphingobacteriaceae</taxon>
        <taxon>Sphingobacterium</taxon>
    </lineage>
</organism>
<comment type="subcellular location">
    <subcellularLocation>
        <location evidence="1">Membrane</location>
        <topology evidence="1">Multi-pass membrane protein</topology>
    </subcellularLocation>
</comment>
<feature type="domain" description="Methylamine utilisation protein MauE" evidence="6">
    <location>
        <begin position="7"/>
        <end position="131"/>
    </location>
</feature>
<evidence type="ECO:0000256" key="1">
    <source>
        <dbReference type="ARBA" id="ARBA00004141"/>
    </source>
</evidence>
<dbReference type="InterPro" id="IPR009908">
    <property type="entry name" value="Methylamine_util_MauE"/>
</dbReference>
<name>A0ABR7YEP8_9SPHI</name>
<evidence type="ECO:0000256" key="3">
    <source>
        <dbReference type="ARBA" id="ARBA00022989"/>
    </source>
</evidence>
<feature type="transmembrane region" description="Helical" evidence="5">
    <location>
        <begin position="74"/>
        <end position="97"/>
    </location>
</feature>